<dbReference type="GO" id="GO:0009055">
    <property type="term" value="F:electron transfer activity"/>
    <property type="evidence" value="ECO:0007669"/>
    <property type="project" value="TreeGrafter"/>
</dbReference>
<dbReference type="GO" id="GO:0020037">
    <property type="term" value="F:heme binding"/>
    <property type="evidence" value="ECO:0007669"/>
    <property type="project" value="InterPro"/>
</dbReference>
<keyword evidence="6" id="KW-1003">Cell membrane</keyword>
<keyword evidence="20" id="KW-1185">Reference proteome</keyword>
<evidence type="ECO:0000256" key="12">
    <source>
        <dbReference type="ARBA" id="ARBA00022982"/>
    </source>
</evidence>
<keyword evidence="11 17" id="KW-0479">Metal-binding</keyword>
<dbReference type="NCBIfam" id="TIGR02968">
    <property type="entry name" value="succ_dehyd_anc"/>
    <property type="match status" value="1"/>
</dbReference>
<dbReference type="GO" id="GO:0005886">
    <property type="term" value="C:plasma membrane"/>
    <property type="evidence" value="ECO:0007669"/>
    <property type="project" value="UniProtKB-SubCell"/>
</dbReference>
<evidence type="ECO:0000256" key="18">
    <source>
        <dbReference type="SAM" id="Phobius"/>
    </source>
</evidence>
<dbReference type="CDD" id="cd03494">
    <property type="entry name" value="SQR_TypeC_SdhD"/>
    <property type="match status" value="1"/>
</dbReference>
<evidence type="ECO:0000256" key="1">
    <source>
        <dbReference type="ARBA" id="ARBA00004050"/>
    </source>
</evidence>
<evidence type="ECO:0000256" key="5">
    <source>
        <dbReference type="ARBA" id="ARBA00022448"/>
    </source>
</evidence>
<dbReference type="InterPro" id="IPR014312">
    <property type="entry name" value="Succ_DH_anchor"/>
</dbReference>
<feature type="transmembrane region" description="Helical" evidence="18">
    <location>
        <begin position="21"/>
        <end position="38"/>
    </location>
</feature>
<reference evidence="20" key="1">
    <citation type="submission" date="2020-03" db="EMBL/GenBank/DDBJ databases">
        <title>Complete genome sequence of sulfur-oxidizing bacterium skT11.</title>
        <authorList>
            <person name="Kanda M."/>
            <person name="Kojima H."/>
            <person name="Fukui M."/>
        </authorList>
    </citation>
    <scope>NUCLEOTIDE SEQUENCE [LARGE SCALE GENOMIC DNA]</scope>
    <source>
        <strain evidence="20">skT11</strain>
    </source>
</reference>
<dbReference type="Gene3D" id="1.20.1300.10">
    <property type="entry name" value="Fumarate reductase/succinate dehydrogenase, transmembrane subunit"/>
    <property type="match status" value="1"/>
</dbReference>
<accession>A0A6F8V9Y9</accession>
<comment type="subcellular location">
    <subcellularLocation>
        <location evidence="2">Cell inner membrane</location>
        <topology evidence="2">Multi-pass membrane protein</topology>
    </subcellularLocation>
</comment>
<evidence type="ECO:0000256" key="10">
    <source>
        <dbReference type="ARBA" id="ARBA00022692"/>
    </source>
</evidence>
<dbReference type="PIRSF" id="PIRSF000169">
    <property type="entry name" value="SDH_D"/>
    <property type="match status" value="1"/>
</dbReference>
<proteinExistence type="predicted"/>
<dbReference type="Pfam" id="PF01127">
    <property type="entry name" value="Sdh_cyt"/>
    <property type="match status" value="1"/>
</dbReference>
<organism evidence="19 20">
    <name type="scientific">Sulfurimicrobium lacus</name>
    <dbReference type="NCBI Taxonomy" id="2715678"/>
    <lineage>
        <taxon>Bacteria</taxon>
        <taxon>Pseudomonadati</taxon>
        <taxon>Pseudomonadota</taxon>
        <taxon>Betaproteobacteria</taxon>
        <taxon>Nitrosomonadales</taxon>
        <taxon>Sulfuricellaceae</taxon>
        <taxon>Sulfurimicrobium</taxon>
    </lineage>
</organism>
<evidence type="ECO:0000256" key="3">
    <source>
        <dbReference type="ARBA" id="ARBA00005163"/>
    </source>
</evidence>
<keyword evidence="13 18" id="KW-1133">Transmembrane helix</keyword>
<keyword evidence="5" id="KW-0813">Transport</keyword>
<dbReference type="PANTHER" id="PTHR38689:SF1">
    <property type="entry name" value="SUCCINATE DEHYDROGENASE HYDROPHOBIC MEMBRANE ANCHOR SUBUNIT"/>
    <property type="match status" value="1"/>
</dbReference>
<dbReference type="UniPathway" id="UPA00223"/>
<evidence type="ECO:0000256" key="15">
    <source>
        <dbReference type="ARBA" id="ARBA00023136"/>
    </source>
</evidence>
<dbReference type="RefSeq" id="WP_173061325.1">
    <property type="nucleotide sequence ID" value="NZ_AP022853.1"/>
</dbReference>
<dbReference type="InterPro" id="IPR034804">
    <property type="entry name" value="SQR/QFR_C/D"/>
</dbReference>
<evidence type="ECO:0000256" key="2">
    <source>
        <dbReference type="ARBA" id="ARBA00004429"/>
    </source>
</evidence>
<sequence length="114" mass="13059">MVKRIVSGAHYGLKDWLVQRVTAVVMALYSLFLIGFFLTQPLSFESWQGLFHGQPMRLASLVFLFSVFIHAWVGMRDIFMDYVHPTVIRLTLHVAVILALAAYAFWAAQILWSV</sequence>
<keyword evidence="12" id="KW-0249">Electron transport</keyword>
<comment type="function">
    <text evidence="1">Membrane-anchoring subunit of succinate dehydrogenase (SDH).</text>
</comment>
<evidence type="ECO:0000256" key="17">
    <source>
        <dbReference type="PIRSR" id="PIRSR000169-2"/>
    </source>
</evidence>
<dbReference type="GO" id="GO:0017004">
    <property type="term" value="P:cytochrome complex assembly"/>
    <property type="evidence" value="ECO:0007669"/>
    <property type="project" value="TreeGrafter"/>
</dbReference>
<evidence type="ECO:0000256" key="16">
    <source>
        <dbReference type="PIRSR" id="PIRSR000169-1"/>
    </source>
</evidence>
<keyword evidence="15 18" id="KW-0472">Membrane</keyword>
<evidence type="ECO:0000256" key="4">
    <source>
        <dbReference type="ARBA" id="ARBA00019425"/>
    </source>
</evidence>
<keyword evidence="14 17" id="KW-0408">Iron</keyword>
<evidence type="ECO:0000256" key="7">
    <source>
        <dbReference type="ARBA" id="ARBA00022519"/>
    </source>
</evidence>
<comment type="pathway">
    <text evidence="3">Carbohydrate metabolism; tricarboxylic acid cycle.</text>
</comment>
<dbReference type="KEGG" id="slac:SKTS_10260"/>
<feature type="transmembrane region" description="Helical" evidence="18">
    <location>
        <begin position="87"/>
        <end position="112"/>
    </location>
</feature>
<dbReference type="GO" id="GO:0006099">
    <property type="term" value="P:tricarboxylic acid cycle"/>
    <property type="evidence" value="ECO:0007669"/>
    <property type="project" value="UniProtKB-UniPathway"/>
</dbReference>
<keyword evidence="8" id="KW-0816">Tricarboxylic acid cycle</keyword>
<feature type="binding site" evidence="16">
    <location>
        <position position="82"/>
    </location>
    <ligand>
        <name>a ubiquinone</name>
        <dbReference type="ChEBI" id="CHEBI:16389"/>
    </ligand>
</feature>
<keyword evidence="10 18" id="KW-0812">Transmembrane</keyword>
<evidence type="ECO:0000256" key="9">
    <source>
        <dbReference type="ARBA" id="ARBA00022617"/>
    </source>
</evidence>
<evidence type="ECO:0000313" key="20">
    <source>
        <dbReference type="Proteomes" id="UP000502260"/>
    </source>
</evidence>
<evidence type="ECO:0000256" key="13">
    <source>
        <dbReference type="ARBA" id="ARBA00022989"/>
    </source>
</evidence>
<dbReference type="Proteomes" id="UP000502260">
    <property type="component" value="Chromosome"/>
</dbReference>
<evidence type="ECO:0000256" key="8">
    <source>
        <dbReference type="ARBA" id="ARBA00022532"/>
    </source>
</evidence>
<keyword evidence="9 17" id="KW-0349">Heme</keyword>
<evidence type="ECO:0000256" key="6">
    <source>
        <dbReference type="ARBA" id="ARBA00022475"/>
    </source>
</evidence>
<evidence type="ECO:0000256" key="11">
    <source>
        <dbReference type="ARBA" id="ARBA00022723"/>
    </source>
</evidence>
<dbReference type="InterPro" id="IPR000701">
    <property type="entry name" value="SuccDH_FuR_B_TM-su"/>
</dbReference>
<dbReference type="EMBL" id="AP022853">
    <property type="protein sequence ID" value="BCB26140.1"/>
    <property type="molecule type" value="Genomic_DNA"/>
</dbReference>
<feature type="binding site" description="axial binding residue" evidence="17">
    <location>
        <position position="70"/>
    </location>
    <ligand>
        <name>heme</name>
        <dbReference type="ChEBI" id="CHEBI:30413"/>
        <note>ligand shared with second transmembrane subunit</note>
    </ligand>
    <ligandPart>
        <name>Fe</name>
        <dbReference type="ChEBI" id="CHEBI:18248"/>
    </ligandPart>
</feature>
<protein>
    <recommendedName>
        <fullName evidence="4">Succinate dehydrogenase hydrophobic membrane anchor subunit</fullName>
    </recommendedName>
</protein>
<feature type="transmembrane region" description="Helical" evidence="18">
    <location>
        <begin position="58"/>
        <end position="75"/>
    </location>
</feature>
<dbReference type="PANTHER" id="PTHR38689">
    <property type="entry name" value="SUCCINATE DEHYDROGENASE HYDROPHOBIC MEMBRANE ANCHOR SUBUNIT"/>
    <property type="match status" value="1"/>
</dbReference>
<dbReference type="SUPFAM" id="SSF81343">
    <property type="entry name" value="Fumarate reductase respiratory complex transmembrane subunits"/>
    <property type="match status" value="1"/>
</dbReference>
<dbReference type="AlphaFoldDB" id="A0A6F8V9Y9"/>
<keyword evidence="7" id="KW-0997">Cell inner membrane</keyword>
<name>A0A6F8V9Y9_9PROT</name>
<evidence type="ECO:0000256" key="14">
    <source>
        <dbReference type="ARBA" id="ARBA00023004"/>
    </source>
</evidence>
<evidence type="ECO:0000313" key="19">
    <source>
        <dbReference type="EMBL" id="BCB26140.1"/>
    </source>
</evidence>
<gene>
    <name evidence="19" type="primary">sdhD</name>
    <name evidence="19" type="ORF">SKTS_10260</name>
</gene>
<comment type="cofactor">
    <cofactor evidence="17">
        <name>heme</name>
        <dbReference type="ChEBI" id="CHEBI:30413"/>
    </cofactor>
    <text evidence="17">The heme is bound between the two transmembrane subunits.</text>
</comment>
<dbReference type="GO" id="GO:0046872">
    <property type="term" value="F:metal ion binding"/>
    <property type="evidence" value="ECO:0007669"/>
    <property type="project" value="UniProtKB-KW"/>
</dbReference>